<protein>
    <submittedName>
        <fullName evidence="1">Uncharacterized protein</fullName>
    </submittedName>
</protein>
<accession>A0A2P6Q8S6</accession>
<organism evidence="1 2">
    <name type="scientific">Rosa chinensis</name>
    <name type="common">China rose</name>
    <dbReference type="NCBI Taxonomy" id="74649"/>
    <lineage>
        <taxon>Eukaryota</taxon>
        <taxon>Viridiplantae</taxon>
        <taxon>Streptophyta</taxon>
        <taxon>Embryophyta</taxon>
        <taxon>Tracheophyta</taxon>
        <taxon>Spermatophyta</taxon>
        <taxon>Magnoliopsida</taxon>
        <taxon>eudicotyledons</taxon>
        <taxon>Gunneridae</taxon>
        <taxon>Pentapetalae</taxon>
        <taxon>rosids</taxon>
        <taxon>fabids</taxon>
        <taxon>Rosales</taxon>
        <taxon>Rosaceae</taxon>
        <taxon>Rosoideae</taxon>
        <taxon>Rosoideae incertae sedis</taxon>
        <taxon>Rosa</taxon>
    </lineage>
</organism>
<dbReference type="Gramene" id="PRQ30579">
    <property type="protein sequence ID" value="PRQ30579"/>
    <property type="gene ID" value="RchiOBHm_Chr5g0026201"/>
</dbReference>
<dbReference type="Proteomes" id="UP000238479">
    <property type="component" value="Chromosome 5"/>
</dbReference>
<sequence>MVIYFLFSINLDHLMVRWFGHCPYLRTLRAMSALGRRRVPCFVALSNGRSLLVAE</sequence>
<proteinExistence type="predicted"/>
<keyword evidence="2" id="KW-1185">Reference proteome</keyword>
<dbReference type="EMBL" id="PDCK01000043">
    <property type="protein sequence ID" value="PRQ30579.1"/>
    <property type="molecule type" value="Genomic_DNA"/>
</dbReference>
<dbReference type="AlphaFoldDB" id="A0A2P6Q8S6"/>
<comment type="caution">
    <text evidence="1">The sequence shown here is derived from an EMBL/GenBank/DDBJ whole genome shotgun (WGS) entry which is preliminary data.</text>
</comment>
<reference evidence="1 2" key="1">
    <citation type="journal article" date="2018" name="Nat. Genet.">
        <title>The Rosa genome provides new insights in the design of modern roses.</title>
        <authorList>
            <person name="Bendahmane M."/>
        </authorList>
    </citation>
    <scope>NUCLEOTIDE SEQUENCE [LARGE SCALE GENOMIC DNA]</scope>
    <source>
        <strain evidence="2">cv. Old Blush</strain>
    </source>
</reference>
<evidence type="ECO:0000313" key="1">
    <source>
        <dbReference type="EMBL" id="PRQ30579.1"/>
    </source>
</evidence>
<name>A0A2P6Q8S6_ROSCH</name>
<evidence type="ECO:0000313" key="2">
    <source>
        <dbReference type="Proteomes" id="UP000238479"/>
    </source>
</evidence>
<gene>
    <name evidence="1" type="ORF">RchiOBHm_Chr5g0026201</name>
</gene>